<evidence type="ECO:0000256" key="3">
    <source>
        <dbReference type="ARBA" id="ARBA00022679"/>
    </source>
</evidence>
<dbReference type="PANTHER" id="PTHR31595:SF27">
    <property type="entry name" value="WAX SYNTHASE DOMAIN-CONTAINING PROTEIN-RELATED"/>
    <property type="match status" value="1"/>
</dbReference>
<evidence type="ECO:0000256" key="5">
    <source>
        <dbReference type="ARBA" id="ARBA00022989"/>
    </source>
</evidence>
<dbReference type="GO" id="GO:0016020">
    <property type="term" value="C:membrane"/>
    <property type="evidence" value="ECO:0007669"/>
    <property type="project" value="UniProtKB-SubCell"/>
</dbReference>
<comment type="caution">
    <text evidence="9">The sequence shown here is derived from an EMBL/GenBank/DDBJ whole genome shotgun (WGS) entry which is preliminary data.</text>
</comment>
<dbReference type="GO" id="GO:0006629">
    <property type="term" value="P:lipid metabolic process"/>
    <property type="evidence" value="ECO:0007669"/>
    <property type="project" value="InterPro"/>
</dbReference>
<dbReference type="GO" id="GO:0008374">
    <property type="term" value="F:O-acyltransferase activity"/>
    <property type="evidence" value="ECO:0007669"/>
    <property type="project" value="InterPro"/>
</dbReference>
<keyword evidence="10" id="KW-1185">Reference proteome</keyword>
<feature type="transmembrane region" description="Helical" evidence="7">
    <location>
        <begin position="409"/>
        <end position="429"/>
    </location>
</feature>
<proteinExistence type="inferred from homology"/>
<name>A0A9W9GML1_9EURO</name>
<dbReference type="Pfam" id="PF13813">
    <property type="entry name" value="MBOAT_2"/>
    <property type="match status" value="1"/>
</dbReference>
<keyword evidence="3" id="KW-0808">Transferase</keyword>
<reference evidence="9" key="1">
    <citation type="submission" date="2022-11" db="EMBL/GenBank/DDBJ databases">
        <authorList>
            <person name="Petersen C."/>
        </authorList>
    </citation>
    <scope>NUCLEOTIDE SEQUENCE</scope>
    <source>
        <strain evidence="9">IBT 22155</strain>
    </source>
</reference>
<dbReference type="AlphaFoldDB" id="A0A9W9GML1"/>
<evidence type="ECO:0000256" key="1">
    <source>
        <dbReference type="ARBA" id="ARBA00004141"/>
    </source>
</evidence>
<feature type="domain" description="Wax synthase" evidence="8">
    <location>
        <begin position="239"/>
        <end position="326"/>
    </location>
</feature>
<dbReference type="PANTHER" id="PTHR31595">
    <property type="entry name" value="LONG-CHAIN-ALCOHOL O-FATTY-ACYLTRANSFERASE 3-RELATED"/>
    <property type="match status" value="1"/>
</dbReference>
<evidence type="ECO:0000256" key="2">
    <source>
        <dbReference type="ARBA" id="ARBA00007282"/>
    </source>
</evidence>
<evidence type="ECO:0000313" key="10">
    <source>
        <dbReference type="Proteomes" id="UP001149079"/>
    </source>
</evidence>
<feature type="transmembrane region" description="Helical" evidence="7">
    <location>
        <begin position="291"/>
        <end position="311"/>
    </location>
</feature>
<gene>
    <name evidence="9" type="ORF">N7515_008223</name>
</gene>
<dbReference type="InterPro" id="IPR044851">
    <property type="entry name" value="Wax_synthase"/>
</dbReference>
<evidence type="ECO:0000256" key="4">
    <source>
        <dbReference type="ARBA" id="ARBA00022692"/>
    </source>
</evidence>
<keyword evidence="4 7" id="KW-0812">Transmembrane</keyword>
<comment type="subcellular location">
    <subcellularLocation>
        <location evidence="1">Membrane</location>
        <topology evidence="1">Multi-pass membrane protein</topology>
    </subcellularLocation>
</comment>
<feature type="transmembrane region" description="Helical" evidence="7">
    <location>
        <begin position="369"/>
        <end position="388"/>
    </location>
</feature>
<accession>A0A9W9GML1</accession>
<evidence type="ECO:0000256" key="6">
    <source>
        <dbReference type="ARBA" id="ARBA00023136"/>
    </source>
</evidence>
<evidence type="ECO:0000256" key="7">
    <source>
        <dbReference type="SAM" id="Phobius"/>
    </source>
</evidence>
<dbReference type="EMBL" id="JAPQKL010000006">
    <property type="protein sequence ID" value="KAJ5124398.1"/>
    <property type="molecule type" value="Genomic_DNA"/>
</dbReference>
<feature type="transmembrane region" description="Helical" evidence="7">
    <location>
        <begin position="323"/>
        <end position="342"/>
    </location>
</feature>
<dbReference type="GeneID" id="81408137"/>
<evidence type="ECO:0000259" key="8">
    <source>
        <dbReference type="Pfam" id="PF13813"/>
    </source>
</evidence>
<dbReference type="OrthoDB" id="1077582at2759"/>
<keyword evidence="6 7" id="KW-0472">Membrane</keyword>
<evidence type="ECO:0000313" key="9">
    <source>
        <dbReference type="EMBL" id="KAJ5124398.1"/>
    </source>
</evidence>
<dbReference type="RefSeq" id="XP_056518797.1">
    <property type="nucleotide sequence ID" value="XM_056668967.1"/>
</dbReference>
<protein>
    <recommendedName>
        <fullName evidence="8">Wax synthase domain-containing protein</fullName>
    </recommendedName>
</protein>
<keyword evidence="5 7" id="KW-1133">Transmembrane helix</keyword>
<dbReference type="Proteomes" id="UP001149079">
    <property type="component" value="Unassembled WGS sequence"/>
</dbReference>
<comment type="similarity">
    <text evidence="2">Belongs to the wax synthase family.</text>
</comment>
<organism evidence="9 10">
    <name type="scientific">Penicillium bovifimosum</name>
    <dbReference type="NCBI Taxonomy" id="126998"/>
    <lineage>
        <taxon>Eukaryota</taxon>
        <taxon>Fungi</taxon>
        <taxon>Dikarya</taxon>
        <taxon>Ascomycota</taxon>
        <taxon>Pezizomycotina</taxon>
        <taxon>Eurotiomycetes</taxon>
        <taxon>Eurotiomycetidae</taxon>
        <taxon>Eurotiales</taxon>
        <taxon>Aspergillaceae</taxon>
        <taxon>Penicillium</taxon>
    </lineage>
</organism>
<sequence length="433" mass="49193">MYGLHNSTVADITEFACFYLIQTAVPATLIVTTRKGSPLRHLCVPCMIWIAGRFIRPYGSSGSPAWCQAITQLIIVTLQATNVLLLNPLDNLDISREAKDNQSFVSHFVVAFRRLTQTRAIDTRWQVKNVPSHPAYYARRDMQVPVRNRFLLRQLAIAAWQYLVLDIVQTMSVQKSMERDLQMTGSPGIEWMVPVGQWAERIITHLSIWFVVNRLICDLTYRVLSILFVGIGSDWPSDWPPVFGRMADVFTLRNFWGTFWHQFMRQPFTSISDFVARRVLCLQRHSKAERYTNLFIVFLISAVLHVVVDVLQSVPAERSGSMVFYLAFVPGIMFEDAVQGIWKQIAAVPKSRQVGEASLPAIVPPWKRAVGYIWVMLWLGVTSTWYFTPMIQSTQPDMQMVPFSVTKCIGLDTVVKIVVGGGAVIALVFEVEI</sequence>
<reference evidence="9" key="2">
    <citation type="journal article" date="2023" name="IMA Fungus">
        <title>Comparative genomic study of the Penicillium genus elucidates a diverse pangenome and 15 lateral gene transfer events.</title>
        <authorList>
            <person name="Petersen C."/>
            <person name="Sorensen T."/>
            <person name="Nielsen M.R."/>
            <person name="Sondergaard T.E."/>
            <person name="Sorensen J.L."/>
            <person name="Fitzpatrick D.A."/>
            <person name="Frisvad J.C."/>
            <person name="Nielsen K.L."/>
        </authorList>
    </citation>
    <scope>NUCLEOTIDE SEQUENCE</scope>
    <source>
        <strain evidence="9">IBT 22155</strain>
    </source>
</reference>
<dbReference type="InterPro" id="IPR032805">
    <property type="entry name" value="Wax_synthase_dom"/>
</dbReference>